<dbReference type="Proteomes" id="UP000823895">
    <property type="component" value="Unassembled WGS sequence"/>
</dbReference>
<reference evidence="1" key="1">
    <citation type="journal article" date="2021" name="PeerJ">
        <title>Extensive microbial diversity within the chicken gut microbiome revealed by metagenomics and culture.</title>
        <authorList>
            <person name="Gilroy R."/>
            <person name="Ravi A."/>
            <person name="Getino M."/>
            <person name="Pursley I."/>
            <person name="Horton D.L."/>
            <person name="Alikhan N.F."/>
            <person name="Baker D."/>
            <person name="Gharbi K."/>
            <person name="Hall N."/>
            <person name="Watson M."/>
            <person name="Adriaenssens E.M."/>
            <person name="Foster-Nyarko E."/>
            <person name="Jarju S."/>
            <person name="Secka A."/>
            <person name="Antonio M."/>
            <person name="Oren A."/>
            <person name="Chaudhuri R.R."/>
            <person name="La Ragione R."/>
            <person name="Hildebrand F."/>
            <person name="Pallen M.J."/>
        </authorList>
    </citation>
    <scope>NUCLEOTIDE SEQUENCE</scope>
    <source>
        <strain evidence="1">CHK165-2605</strain>
    </source>
</reference>
<dbReference type="EMBL" id="DWWI01000079">
    <property type="protein sequence ID" value="HJC42796.1"/>
    <property type="molecule type" value="Genomic_DNA"/>
</dbReference>
<gene>
    <name evidence="1" type="ORF">H9756_03815</name>
</gene>
<accession>A0A9D2T296</accession>
<evidence type="ECO:0000313" key="1">
    <source>
        <dbReference type="EMBL" id="HJC42796.1"/>
    </source>
</evidence>
<proteinExistence type="predicted"/>
<protein>
    <submittedName>
        <fullName evidence="1">Uncharacterized protein</fullName>
    </submittedName>
</protein>
<comment type="caution">
    <text evidence="1">The sequence shown here is derived from an EMBL/GenBank/DDBJ whole genome shotgun (WGS) entry which is preliminary data.</text>
</comment>
<sequence>MAHTQVLGGNCYNDVIICGMILKQKYGRTRRPLASYWPPTKEDYAAELGNRKQGLLEEISRKTSVSKVHYIYV</sequence>
<name>A0A9D2T296_9FIRM</name>
<reference evidence="1" key="2">
    <citation type="submission" date="2021-04" db="EMBL/GenBank/DDBJ databases">
        <authorList>
            <person name="Gilroy R."/>
        </authorList>
    </citation>
    <scope>NUCLEOTIDE SEQUENCE</scope>
    <source>
        <strain evidence="1">CHK165-2605</strain>
    </source>
</reference>
<evidence type="ECO:0000313" key="2">
    <source>
        <dbReference type="Proteomes" id="UP000823895"/>
    </source>
</evidence>
<organism evidence="1 2">
    <name type="scientific">Candidatus Mediterraneibacter gallistercoris</name>
    <dbReference type="NCBI Taxonomy" id="2838671"/>
    <lineage>
        <taxon>Bacteria</taxon>
        <taxon>Bacillati</taxon>
        <taxon>Bacillota</taxon>
        <taxon>Clostridia</taxon>
        <taxon>Lachnospirales</taxon>
        <taxon>Lachnospiraceae</taxon>
        <taxon>Mediterraneibacter</taxon>
    </lineage>
</organism>
<dbReference type="AlphaFoldDB" id="A0A9D2T296"/>